<keyword evidence="2" id="KW-1185">Reference proteome</keyword>
<dbReference type="PANTHER" id="PTHR31240:SF0">
    <property type="entry name" value="MATERNAL EFFECT EMBRYO ARREST 18"/>
    <property type="match status" value="1"/>
</dbReference>
<dbReference type="SUPFAM" id="SSF142338">
    <property type="entry name" value="CofD-like"/>
    <property type="match status" value="1"/>
</dbReference>
<dbReference type="PANTHER" id="PTHR31240">
    <property type="entry name" value="MATERNAL EFFECT EMBRYO ARREST 18"/>
    <property type="match status" value="1"/>
</dbReference>
<proteinExistence type="predicted"/>
<comment type="caution">
    <text evidence="1">The sequence shown here is derived from an EMBL/GenBank/DDBJ whole genome shotgun (WGS) entry which is preliminary data.</text>
</comment>
<dbReference type="GO" id="GO:0043743">
    <property type="term" value="F:LPPG:FO 2-phospho-L-lactate transferase activity"/>
    <property type="evidence" value="ECO:0007669"/>
    <property type="project" value="InterPro"/>
</dbReference>
<evidence type="ECO:0000313" key="2">
    <source>
        <dbReference type="Proteomes" id="UP001178507"/>
    </source>
</evidence>
<accession>A0AA36IV52</accession>
<protein>
    <recommendedName>
        <fullName evidence="3">Gluconeogenesis factor</fullName>
    </recommendedName>
</protein>
<evidence type="ECO:0008006" key="3">
    <source>
        <dbReference type="Google" id="ProtNLM"/>
    </source>
</evidence>
<name>A0AA36IV52_9DINO</name>
<dbReference type="Pfam" id="PF01933">
    <property type="entry name" value="CofD"/>
    <property type="match status" value="1"/>
</dbReference>
<organism evidence="1 2">
    <name type="scientific">Effrenium voratum</name>
    <dbReference type="NCBI Taxonomy" id="2562239"/>
    <lineage>
        <taxon>Eukaryota</taxon>
        <taxon>Sar</taxon>
        <taxon>Alveolata</taxon>
        <taxon>Dinophyceae</taxon>
        <taxon>Suessiales</taxon>
        <taxon>Symbiodiniaceae</taxon>
        <taxon>Effrenium</taxon>
    </lineage>
</organism>
<sequence length="503" mass="55287">MASRVRLAANAAKRNRYLPNDIITSLSQESRWQHSLVLLRTQCIAYLMVTEQSTRVCCEEAAAPPQLVIFGGGTATNELVPVLHSWNRRVSHVMPVTDNGGSTAEILRVLRGPAIGDIRSRLVNLSKFHLRHSDRESYQVHPSEKQVVRLLEYRLPTEAESALAEWSMLLDGRHSLYKGITTDYKSVIQSFLLKFHSEILRNAVSVNAGISVNKGFDIEANFHSFDFRRASIGNCFFTGVRLHFGSLPAAILMWTRIAQIPPETRVLPVMNLSFFVTIGVELENGDHIIGQSEISHPEVPGENLKESGKVPLPAPVRRLFFVNEHGQELKSHSLPANADVLDAIESADCVVYSVGSLLTSVLPSLLLPAIGARIRGAAVPKVLLLNSEHDRETTCTSPQGMEVMTGKDMVEALCRACQGFERVEAESWRCCVTDVVVAQGSPFLSSGSAEARSLEKLGIRLHWVPCKPGCPGWLDFSGVVKALADIAATQSGKEVPFRPADVR</sequence>
<evidence type="ECO:0000313" key="1">
    <source>
        <dbReference type="EMBL" id="CAJ1393480.1"/>
    </source>
</evidence>
<reference evidence="1" key="1">
    <citation type="submission" date="2023-08" db="EMBL/GenBank/DDBJ databases">
        <authorList>
            <person name="Chen Y."/>
            <person name="Shah S."/>
            <person name="Dougan E. K."/>
            <person name="Thang M."/>
            <person name="Chan C."/>
        </authorList>
    </citation>
    <scope>NUCLEOTIDE SEQUENCE</scope>
</reference>
<dbReference type="Gene3D" id="3.40.50.10680">
    <property type="entry name" value="CofD-like domains"/>
    <property type="match status" value="1"/>
</dbReference>
<gene>
    <name evidence="1" type="ORF">EVOR1521_LOCUS18331</name>
</gene>
<dbReference type="Proteomes" id="UP001178507">
    <property type="component" value="Unassembled WGS sequence"/>
</dbReference>
<dbReference type="InterPro" id="IPR002882">
    <property type="entry name" value="CofD"/>
</dbReference>
<dbReference type="EMBL" id="CAUJNA010002569">
    <property type="protein sequence ID" value="CAJ1393480.1"/>
    <property type="molecule type" value="Genomic_DNA"/>
</dbReference>
<dbReference type="AlphaFoldDB" id="A0AA36IV52"/>
<dbReference type="InterPro" id="IPR038136">
    <property type="entry name" value="CofD-like_dom_sf"/>
</dbReference>